<evidence type="ECO:0000256" key="6">
    <source>
        <dbReference type="SAM" id="Phobius"/>
    </source>
</evidence>
<keyword evidence="3 6" id="KW-0812">Transmembrane</keyword>
<sequence>MYRNLTIASILGVLGVILGAFGAHALKSKLSSEALQSFETAVRYQFLHVLVLLFVNMFNEFNLKQKNRISFLFIAGIVLFSGSIYTIQLVEVPAKNIWFVTPLGGVLLIIGWSVMAFEFIKKLSNKKN</sequence>
<organism evidence="7 8">
    <name type="scientific">Tenacibaculum dicentrarchi</name>
    <dbReference type="NCBI Taxonomy" id="669041"/>
    <lineage>
        <taxon>Bacteria</taxon>
        <taxon>Pseudomonadati</taxon>
        <taxon>Bacteroidota</taxon>
        <taxon>Flavobacteriia</taxon>
        <taxon>Flavobacteriales</taxon>
        <taxon>Flavobacteriaceae</taxon>
        <taxon>Tenacibaculum</taxon>
    </lineage>
</organism>
<name>A0ABM9P0T1_9FLAO</name>
<dbReference type="EMBL" id="OZ038524">
    <property type="protein sequence ID" value="CAL2086244.1"/>
    <property type="molecule type" value="Genomic_DNA"/>
</dbReference>
<evidence type="ECO:0000313" key="7">
    <source>
        <dbReference type="EMBL" id="CAL2086244.1"/>
    </source>
</evidence>
<dbReference type="PANTHER" id="PTHR43461:SF1">
    <property type="entry name" value="TRANSMEMBRANE PROTEIN 256"/>
    <property type="match status" value="1"/>
</dbReference>
<comment type="similarity">
    <text evidence="2">Belongs to the UPF0382 family.</text>
</comment>
<dbReference type="RefSeq" id="WP_101903103.1">
    <property type="nucleotide sequence ID" value="NZ_OZ038524.1"/>
</dbReference>
<evidence type="ECO:0000256" key="3">
    <source>
        <dbReference type="ARBA" id="ARBA00022692"/>
    </source>
</evidence>
<evidence type="ECO:0000256" key="4">
    <source>
        <dbReference type="ARBA" id="ARBA00022989"/>
    </source>
</evidence>
<dbReference type="Pfam" id="PF04241">
    <property type="entry name" value="DUF423"/>
    <property type="match status" value="1"/>
</dbReference>
<evidence type="ECO:0000256" key="2">
    <source>
        <dbReference type="ARBA" id="ARBA00009694"/>
    </source>
</evidence>
<dbReference type="InterPro" id="IPR006696">
    <property type="entry name" value="DUF423"/>
</dbReference>
<dbReference type="Proteomes" id="UP001497514">
    <property type="component" value="Chromosome"/>
</dbReference>
<evidence type="ECO:0000313" key="8">
    <source>
        <dbReference type="Proteomes" id="UP001497514"/>
    </source>
</evidence>
<gene>
    <name evidence="7" type="ORF">TD3509T_2020</name>
</gene>
<keyword evidence="8" id="KW-1185">Reference proteome</keyword>
<keyword evidence="5 6" id="KW-0472">Membrane</keyword>
<protein>
    <recommendedName>
        <fullName evidence="9">DUF423 domain-containing protein</fullName>
    </recommendedName>
</protein>
<evidence type="ECO:0000256" key="5">
    <source>
        <dbReference type="ARBA" id="ARBA00023136"/>
    </source>
</evidence>
<dbReference type="PANTHER" id="PTHR43461">
    <property type="entry name" value="TRANSMEMBRANE PROTEIN 256"/>
    <property type="match status" value="1"/>
</dbReference>
<evidence type="ECO:0008006" key="9">
    <source>
        <dbReference type="Google" id="ProtNLM"/>
    </source>
</evidence>
<proteinExistence type="inferred from homology"/>
<feature type="transmembrane region" description="Helical" evidence="6">
    <location>
        <begin position="71"/>
        <end position="90"/>
    </location>
</feature>
<feature type="transmembrane region" description="Helical" evidence="6">
    <location>
        <begin position="41"/>
        <end position="59"/>
    </location>
</feature>
<reference evidence="7 8" key="1">
    <citation type="submission" date="2024-05" db="EMBL/GenBank/DDBJ databases">
        <authorList>
            <person name="Duchaud E."/>
        </authorList>
    </citation>
    <scope>NUCLEOTIDE SEQUENCE [LARGE SCALE GENOMIC DNA]</scope>
    <source>
        <strain evidence="7">Ena-SAMPLE-TAB-13-05-2024-13:56:06:370-140309</strain>
    </source>
</reference>
<accession>A0ABM9P0T1</accession>
<comment type="subcellular location">
    <subcellularLocation>
        <location evidence="1">Membrane</location>
        <topology evidence="1">Multi-pass membrane protein</topology>
    </subcellularLocation>
</comment>
<feature type="transmembrane region" description="Helical" evidence="6">
    <location>
        <begin position="96"/>
        <end position="120"/>
    </location>
</feature>
<keyword evidence="4 6" id="KW-1133">Transmembrane helix</keyword>
<evidence type="ECO:0000256" key="1">
    <source>
        <dbReference type="ARBA" id="ARBA00004141"/>
    </source>
</evidence>